<evidence type="ECO:0000256" key="1">
    <source>
        <dbReference type="ARBA" id="ARBA00022679"/>
    </source>
</evidence>
<name>A0A2M7SFD2_9BACT</name>
<organism evidence="4 5">
    <name type="scientific">Candidatus Desantisbacteria bacterium CG_4_10_14_0_8_um_filter_48_22</name>
    <dbReference type="NCBI Taxonomy" id="1974543"/>
    <lineage>
        <taxon>Bacteria</taxon>
        <taxon>Candidatus Desantisiibacteriota</taxon>
    </lineage>
</organism>
<accession>A0A2M7SFD2</accession>
<reference evidence="5" key="1">
    <citation type="submission" date="2017-09" db="EMBL/GenBank/DDBJ databases">
        <title>Depth-based differentiation of microbial function through sediment-hosted aquifers and enrichment of novel symbionts in the deep terrestrial subsurface.</title>
        <authorList>
            <person name="Probst A.J."/>
            <person name="Ladd B."/>
            <person name="Jarett J.K."/>
            <person name="Geller-Mcgrath D.E."/>
            <person name="Sieber C.M.K."/>
            <person name="Emerson J.B."/>
            <person name="Anantharaman K."/>
            <person name="Thomas B.C."/>
            <person name="Malmstrom R."/>
            <person name="Stieglmeier M."/>
            <person name="Klingl A."/>
            <person name="Woyke T."/>
            <person name="Ryan C.M."/>
            <person name="Banfield J.F."/>
        </authorList>
    </citation>
    <scope>NUCLEOTIDE SEQUENCE [LARGE SCALE GENOMIC DNA]</scope>
</reference>
<keyword evidence="2 4" id="KW-0418">Kinase</keyword>
<dbReference type="GO" id="GO:0005829">
    <property type="term" value="C:cytosol"/>
    <property type="evidence" value="ECO:0007669"/>
    <property type="project" value="TreeGrafter"/>
</dbReference>
<evidence type="ECO:0000259" key="3">
    <source>
        <dbReference type="Pfam" id="PF00294"/>
    </source>
</evidence>
<dbReference type="InterPro" id="IPR029056">
    <property type="entry name" value="Ribokinase-like"/>
</dbReference>
<dbReference type="SUPFAM" id="SSF53613">
    <property type="entry name" value="Ribokinase-like"/>
    <property type="match status" value="1"/>
</dbReference>
<keyword evidence="1" id="KW-0808">Transferase</keyword>
<dbReference type="Proteomes" id="UP000229307">
    <property type="component" value="Unassembled WGS sequence"/>
</dbReference>
<comment type="caution">
    <text evidence="4">The sequence shown here is derived from an EMBL/GenBank/DDBJ whole genome shotgun (WGS) entry which is preliminary data.</text>
</comment>
<evidence type="ECO:0000256" key="2">
    <source>
        <dbReference type="ARBA" id="ARBA00022777"/>
    </source>
</evidence>
<dbReference type="Gene3D" id="3.40.1190.20">
    <property type="match status" value="1"/>
</dbReference>
<evidence type="ECO:0000313" key="5">
    <source>
        <dbReference type="Proteomes" id="UP000229307"/>
    </source>
</evidence>
<sequence>MVDAVIVGTMALDSIETPFGKAEGVLGGSATYASYAASFFCRPGIVAVVGEDFPQDALQILGKRNISLDGLKKEKNAKTFRWQGSYEYDMNEAKTLKTELNVLASFKPDLPAEYRDARFIFLGNIDPQLQLDVLSQIRSPNLVIADTMNFWIEHKREKVKEVIKKIDVLLLNDGEARELFEMPNLSRAGKSALGMGPRAVIIKKGEHGALLFTRAAHFSAPSYPLENVVDPTGCGDCFGGGLTGFLAKTDDVSEWNVRKAMIYGSAIASHNAEGFGLEVLKKISIVDVERRFNEFKSIREF</sequence>
<dbReference type="EMBL" id="PFMR01000014">
    <property type="protein sequence ID" value="PIZ18255.1"/>
    <property type="molecule type" value="Genomic_DNA"/>
</dbReference>
<feature type="domain" description="Carbohydrate kinase PfkB" evidence="3">
    <location>
        <begin position="26"/>
        <end position="273"/>
    </location>
</feature>
<proteinExistence type="predicted"/>
<dbReference type="Pfam" id="PF00294">
    <property type="entry name" value="PfkB"/>
    <property type="match status" value="1"/>
</dbReference>
<dbReference type="PANTHER" id="PTHR10584">
    <property type="entry name" value="SUGAR KINASE"/>
    <property type="match status" value="1"/>
</dbReference>
<protein>
    <submittedName>
        <fullName evidence="4">Sugar kinase</fullName>
    </submittedName>
</protein>
<evidence type="ECO:0000313" key="4">
    <source>
        <dbReference type="EMBL" id="PIZ18255.1"/>
    </source>
</evidence>
<dbReference type="InterPro" id="IPR011611">
    <property type="entry name" value="PfkB_dom"/>
</dbReference>
<dbReference type="GO" id="GO:0016301">
    <property type="term" value="F:kinase activity"/>
    <property type="evidence" value="ECO:0007669"/>
    <property type="project" value="UniProtKB-KW"/>
</dbReference>
<dbReference type="PANTHER" id="PTHR10584:SF166">
    <property type="entry name" value="RIBOKINASE"/>
    <property type="match status" value="1"/>
</dbReference>
<gene>
    <name evidence="4" type="ORF">COY52_00380</name>
</gene>
<dbReference type="AlphaFoldDB" id="A0A2M7SFD2"/>